<gene>
    <name evidence="1" type="ORF">Pmi06nite_60950</name>
</gene>
<evidence type="ECO:0000313" key="1">
    <source>
        <dbReference type="EMBL" id="GII32653.1"/>
    </source>
</evidence>
<accession>A0A8J3TUB6</accession>
<protein>
    <recommendedName>
        <fullName evidence="3">Adenylate kinase</fullName>
    </recommendedName>
</protein>
<dbReference type="PANTHER" id="PTHR37816:SF1">
    <property type="entry name" value="TOXIN"/>
    <property type="match status" value="1"/>
</dbReference>
<organism evidence="1 2">
    <name type="scientific">Planotetraspora mira</name>
    <dbReference type="NCBI Taxonomy" id="58121"/>
    <lineage>
        <taxon>Bacteria</taxon>
        <taxon>Bacillati</taxon>
        <taxon>Actinomycetota</taxon>
        <taxon>Actinomycetes</taxon>
        <taxon>Streptosporangiales</taxon>
        <taxon>Streptosporangiaceae</taxon>
        <taxon>Planotetraspora</taxon>
    </lineage>
</organism>
<dbReference type="AlphaFoldDB" id="A0A8J3TUB6"/>
<name>A0A8J3TUB6_9ACTN</name>
<comment type="caution">
    <text evidence="1">The sequence shown here is derived from an EMBL/GenBank/DDBJ whole genome shotgun (WGS) entry which is preliminary data.</text>
</comment>
<dbReference type="EMBL" id="BOOO01000036">
    <property type="protein sequence ID" value="GII32653.1"/>
    <property type="molecule type" value="Genomic_DNA"/>
</dbReference>
<evidence type="ECO:0008006" key="3">
    <source>
        <dbReference type="Google" id="ProtNLM"/>
    </source>
</evidence>
<dbReference type="Proteomes" id="UP000650628">
    <property type="component" value="Unassembled WGS sequence"/>
</dbReference>
<sequence length="184" mass="21606">MRRVSVVGNSGSGKTTLARRLAEQLGAPHVELDALYHQPGWEPLPADEFRRRIDALVTRDAWVIDGNYSAVRERIWARADTVIWVDPPRRVVMWQVVIRTLRRAATRAELWNGNRERWRNLTTLDPHESVVMWAWTKHREYRDRYTRAAASAEHAHLRFVRLRSRRDVRRLLEAQPACSARNPE</sequence>
<proteinExistence type="predicted"/>
<dbReference type="Pfam" id="PF13671">
    <property type="entry name" value="AAA_33"/>
    <property type="match status" value="1"/>
</dbReference>
<dbReference type="RefSeq" id="WP_239114324.1">
    <property type="nucleotide sequence ID" value="NZ_BOOO01000036.1"/>
</dbReference>
<dbReference type="InterPro" id="IPR027417">
    <property type="entry name" value="P-loop_NTPase"/>
</dbReference>
<dbReference type="Gene3D" id="3.40.50.300">
    <property type="entry name" value="P-loop containing nucleotide triphosphate hydrolases"/>
    <property type="match status" value="1"/>
</dbReference>
<dbReference type="PANTHER" id="PTHR37816">
    <property type="entry name" value="YALI0E33011P"/>
    <property type="match status" value="1"/>
</dbReference>
<reference evidence="1 2" key="1">
    <citation type="submission" date="2021-01" db="EMBL/GenBank/DDBJ databases">
        <title>Whole genome shotgun sequence of Planotetraspora mira NBRC 15435.</title>
        <authorList>
            <person name="Komaki H."/>
            <person name="Tamura T."/>
        </authorList>
    </citation>
    <scope>NUCLEOTIDE SEQUENCE [LARGE SCALE GENOMIC DNA]</scope>
    <source>
        <strain evidence="1 2">NBRC 15435</strain>
    </source>
</reference>
<evidence type="ECO:0000313" key="2">
    <source>
        <dbReference type="Proteomes" id="UP000650628"/>
    </source>
</evidence>
<dbReference type="SUPFAM" id="SSF52540">
    <property type="entry name" value="P-loop containing nucleoside triphosphate hydrolases"/>
    <property type="match status" value="1"/>
</dbReference>
<dbReference type="InterPro" id="IPR052922">
    <property type="entry name" value="Cytidylate_Kinase-2"/>
</dbReference>
<keyword evidence="2" id="KW-1185">Reference proteome</keyword>